<evidence type="ECO:0000313" key="2">
    <source>
        <dbReference type="EMBL" id="SVB68120.1"/>
    </source>
</evidence>
<accession>A0A382FYR6</accession>
<feature type="domain" description="AB hydrolase-1" evidence="1">
    <location>
        <begin position="34"/>
        <end position="286"/>
    </location>
</feature>
<dbReference type="InterPro" id="IPR050471">
    <property type="entry name" value="AB_hydrolase"/>
</dbReference>
<dbReference type="SUPFAM" id="SSF53474">
    <property type="entry name" value="alpha/beta-Hydrolases"/>
    <property type="match status" value="1"/>
</dbReference>
<dbReference type="Pfam" id="PF00561">
    <property type="entry name" value="Abhydrolase_1"/>
    <property type="match status" value="1"/>
</dbReference>
<organism evidence="2">
    <name type="scientific">marine metagenome</name>
    <dbReference type="NCBI Taxonomy" id="408172"/>
    <lineage>
        <taxon>unclassified sequences</taxon>
        <taxon>metagenomes</taxon>
        <taxon>ecological metagenomes</taxon>
    </lineage>
</organism>
<dbReference type="PANTHER" id="PTHR43433">
    <property type="entry name" value="HYDROLASE, ALPHA/BETA FOLD FAMILY PROTEIN"/>
    <property type="match status" value="1"/>
</dbReference>
<dbReference type="Gene3D" id="3.40.50.1820">
    <property type="entry name" value="alpha/beta hydrolase"/>
    <property type="match status" value="1"/>
</dbReference>
<dbReference type="EMBL" id="UINC01052606">
    <property type="protein sequence ID" value="SVB68120.1"/>
    <property type="molecule type" value="Genomic_DNA"/>
</dbReference>
<dbReference type="AlphaFoldDB" id="A0A382FYR6"/>
<feature type="non-terminal residue" evidence="2">
    <location>
        <position position="1"/>
    </location>
</feature>
<proteinExistence type="predicted"/>
<reference evidence="2" key="1">
    <citation type="submission" date="2018-05" db="EMBL/GenBank/DDBJ databases">
        <authorList>
            <person name="Lanie J.A."/>
            <person name="Ng W.-L."/>
            <person name="Kazmierczak K.M."/>
            <person name="Andrzejewski T.M."/>
            <person name="Davidsen T.M."/>
            <person name="Wayne K.J."/>
            <person name="Tettelin H."/>
            <person name="Glass J.I."/>
            <person name="Rusch D."/>
            <person name="Podicherti R."/>
            <person name="Tsui H.-C.T."/>
            <person name="Winkler M.E."/>
        </authorList>
    </citation>
    <scope>NUCLEOTIDE SEQUENCE</scope>
</reference>
<sequence>VITGSGILYSYQEGFANNGDVRIAYRDYGPKDGKPILLVTGLGAQLTLWPQFLINNLQENNFRPIAFDNRDVGLSTRFSSEPSQFINYLKYYLFIQVESEYTIEDMAVDGISVLDELNIKKAHILGMSMGGMISQVMVANFPTRFHTFTMISSTSSTPTPFNGPKLKVTRQMLKRVKNKDDIDGRINQSIKLFELIGTPGKKYDTPEFRKKMRAYIKRGGDDSGFLRQIAAIIGSKNRKDVLKSIKTPTLIIHGDVDPLINVNNAFKSNKLIDNSYLIIVEDMGHLLDLNSYNKFQSDLIIFLKS</sequence>
<dbReference type="InterPro" id="IPR029058">
    <property type="entry name" value="AB_hydrolase_fold"/>
</dbReference>
<name>A0A382FYR6_9ZZZZ</name>
<evidence type="ECO:0000259" key="1">
    <source>
        <dbReference type="Pfam" id="PF00561"/>
    </source>
</evidence>
<protein>
    <recommendedName>
        <fullName evidence="1">AB hydrolase-1 domain-containing protein</fullName>
    </recommendedName>
</protein>
<gene>
    <name evidence="2" type="ORF">METZ01_LOCUS220974</name>
</gene>
<dbReference type="PANTHER" id="PTHR43433:SF5">
    <property type="entry name" value="AB HYDROLASE-1 DOMAIN-CONTAINING PROTEIN"/>
    <property type="match status" value="1"/>
</dbReference>
<dbReference type="InterPro" id="IPR000073">
    <property type="entry name" value="AB_hydrolase_1"/>
</dbReference>